<dbReference type="Proteomes" id="UP000309676">
    <property type="component" value="Unassembled WGS sequence"/>
</dbReference>
<sequence>MNGFPILVAVAIAVLIGVWYWTKKRSWKTVYKRTELTEQASDQYALLQEEGIRCRIRSVPIRTNMNAGAVAQGGLEAVEMMTVVEVHRNDLEQAKRLLEERVQGQYEFMFEAS</sequence>
<dbReference type="RefSeq" id="WP_138198138.1">
    <property type="nucleotide sequence ID" value="NZ_VCIW01000035.1"/>
</dbReference>
<keyword evidence="1" id="KW-0812">Transmembrane</keyword>
<keyword evidence="3" id="KW-1185">Reference proteome</keyword>
<evidence type="ECO:0000256" key="1">
    <source>
        <dbReference type="SAM" id="Phobius"/>
    </source>
</evidence>
<dbReference type="EMBL" id="VCIW01000035">
    <property type="protein sequence ID" value="TLS48473.1"/>
    <property type="molecule type" value="Genomic_DNA"/>
</dbReference>
<organism evidence="2 3">
    <name type="scientific">Paenibacillus antri</name>
    <dbReference type="NCBI Taxonomy" id="2582848"/>
    <lineage>
        <taxon>Bacteria</taxon>
        <taxon>Bacillati</taxon>
        <taxon>Bacillota</taxon>
        <taxon>Bacilli</taxon>
        <taxon>Bacillales</taxon>
        <taxon>Paenibacillaceae</taxon>
        <taxon>Paenibacillus</taxon>
    </lineage>
</organism>
<evidence type="ECO:0000313" key="2">
    <source>
        <dbReference type="EMBL" id="TLS48473.1"/>
    </source>
</evidence>
<accession>A0A5R9G6U2</accession>
<evidence type="ECO:0000313" key="3">
    <source>
        <dbReference type="Proteomes" id="UP000309676"/>
    </source>
</evidence>
<dbReference type="AlphaFoldDB" id="A0A5R9G6U2"/>
<gene>
    <name evidence="2" type="ORF">FE782_30525</name>
</gene>
<keyword evidence="1" id="KW-0472">Membrane</keyword>
<reference evidence="2 3" key="1">
    <citation type="submission" date="2019-05" db="EMBL/GenBank/DDBJ databases">
        <authorList>
            <person name="Narsing Rao M.P."/>
            <person name="Li W.J."/>
        </authorList>
    </citation>
    <scope>NUCLEOTIDE SEQUENCE [LARGE SCALE GENOMIC DNA]</scope>
    <source>
        <strain evidence="2 3">SYSU_K30003</strain>
    </source>
</reference>
<keyword evidence="1" id="KW-1133">Transmembrane helix</keyword>
<comment type="caution">
    <text evidence="2">The sequence shown here is derived from an EMBL/GenBank/DDBJ whole genome shotgun (WGS) entry which is preliminary data.</text>
</comment>
<feature type="transmembrane region" description="Helical" evidence="1">
    <location>
        <begin position="6"/>
        <end position="22"/>
    </location>
</feature>
<protein>
    <submittedName>
        <fullName evidence="2">Uncharacterized protein</fullName>
    </submittedName>
</protein>
<proteinExistence type="predicted"/>
<name>A0A5R9G6U2_9BACL</name>